<reference evidence="2" key="1">
    <citation type="submission" date="2012-06" db="EMBL/GenBank/DDBJ databases">
        <title>Complete sequence of chromosome of Desulfomonile tiedjei DSM 6799.</title>
        <authorList>
            <person name="Lucas S."/>
            <person name="Copeland A."/>
            <person name="Lapidus A."/>
            <person name="Glavina del Rio T."/>
            <person name="Dalin E."/>
            <person name="Tice H."/>
            <person name="Bruce D."/>
            <person name="Goodwin L."/>
            <person name="Pitluck S."/>
            <person name="Peters L."/>
            <person name="Ovchinnikova G."/>
            <person name="Zeytun A."/>
            <person name="Lu M."/>
            <person name="Kyrpides N."/>
            <person name="Mavromatis K."/>
            <person name="Ivanova N."/>
            <person name="Brettin T."/>
            <person name="Detter J.C."/>
            <person name="Han C."/>
            <person name="Larimer F."/>
            <person name="Land M."/>
            <person name="Hauser L."/>
            <person name="Markowitz V."/>
            <person name="Cheng J.-F."/>
            <person name="Hugenholtz P."/>
            <person name="Woyke T."/>
            <person name="Wu D."/>
            <person name="Spring S."/>
            <person name="Schroeder M."/>
            <person name="Brambilla E."/>
            <person name="Klenk H.-P."/>
            <person name="Eisen J.A."/>
        </authorList>
    </citation>
    <scope>NUCLEOTIDE SEQUENCE [LARGE SCALE GENOMIC DNA]</scope>
    <source>
        <strain evidence="2">ATCC 49306 / DSM 6799 / DCB-1</strain>
    </source>
</reference>
<dbReference type="KEGG" id="dti:Desti_0610"/>
<keyword evidence="2" id="KW-1185">Reference proteome</keyword>
<dbReference type="HOGENOM" id="CLU_920488_0_0_7"/>
<evidence type="ECO:0000313" key="2">
    <source>
        <dbReference type="Proteomes" id="UP000006055"/>
    </source>
</evidence>
<protein>
    <recommendedName>
        <fullName evidence="3">DUF2268 domain-containing protein</fullName>
    </recommendedName>
</protein>
<organism evidence="1 2">
    <name type="scientific">Desulfomonile tiedjei (strain ATCC 49306 / DSM 6799 / DCB-1)</name>
    <dbReference type="NCBI Taxonomy" id="706587"/>
    <lineage>
        <taxon>Bacteria</taxon>
        <taxon>Pseudomonadati</taxon>
        <taxon>Thermodesulfobacteriota</taxon>
        <taxon>Desulfomonilia</taxon>
        <taxon>Desulfomonilales</taxon>
        <taxon>Desulfomonilaceae</taxon>
        <taxon>Desulfomonile</taxon>
    </lineage>
</organism>
<dbReference type="Proteomes" id="UP000006055">
    <property type="component" value="Chromosome"/>
</dbReference>
<accession>I4C197</accession>
<dbReference type="AlphaFoldDB" id="I4C197"/>
<name>I4C197_DESTA</name>
<proteinExistence type="predicted"/>
<evidence type="ECO:0008006" key="3">
    <source>
        <dbReference type="Google" id="ProtNLM"/>
    </source>
</evidence>
<sequence length="302" mass="33932">MGILVQDLPINLEVLKRCCSITNSNRNWNAIRNLLELPEIKKLRAHVTRNRAQNMPRIGGKRLEESICDEISFLLKWKSDNLNNLYDSLGNCGQLLATRAHDRALSALKHHYSHIAASIHILVGLPPEIDGVTYEQDIFLNARSLLSLSNSEICGLLAHELIHARLAFPKPEQTLTSFIRVVLEEGLATRAQLNFPPNSEDYLRWADQMNKTNLKNYSDGLKKDIEATASAITIADLDVHLTGARPGYAVGFAIIENGIKEMDFGELIGLARNKPSYLWNKYIDSVPSYDWNETDFPGPCLI</sequence>
<dbReference type="EMBL" id="CP003360">
    <property type="protein sequence ID" value="AFM23338.1"/>
    <property type="molecule type" value="Genomic_DNA"/>
</dbReference>
<gene>
    <name evidence="1" type="ordered locus">Desti_0610</name>
</gene>
<evidence type="ECO:0000313" key="1">
    <source>
        <dbReference type="EMBL" id="AFM23338.1"/>
    </source>
</evidence>